<dbReference type="AlphaFoldDB" id="A0A8K0CEN6"/>
<proteinExistence type="predicted"/>
<sequence>MLASRSQFHQDSYNIIHDRLEIAEYNHSAVVDPKVVVFNINDTVQAINGSAYFTPGVYPGVFKFVAKKYRPFPFNITLDICDEYKKDIKVFGLNKAVELSNFKGCPCPVGLYWIHDWVLEADKFPPHIPFGQYKLSVKLYIDDTTFLMIVNWYGSIVPKKSARSKK</sequence>
<dbReference type="OrthoDB" id="6759216at2759"/>
<evidence type="ECO:0000313" key="1">
    <source>
        <dbReference type="EMBL" id="KAF2883877.1"/>
    </source>
</evidence>
<dbReference type="PANTHER" id="PTHR20898">
    <property type="entry name" value="DAEDALUS ON 3-RELATED-RELATED"/>
    <property type="match status" value="1"/>
</dbReference>
<organism evidence="1 2">
    <name type="scientific">Ignelater luminosus</name>
    <name type="common">Cucubano</name>
    <name type="synonym">Pyrophorus luminosus</name>
    <dbReference type="NCBI Taxonomy" id="2038154"/>
    <lineage>
        <taxon>Eukaryota</taxon>
        <taxon>Metazoa</taxon>
        <taxon>Ecdysozoa</taxon>
        <taxon>Arthropoda</taxon>
        <taxon>Hexapoda</taxon>
        <taxon>Insecta</taxon>
        <taxon>Pterygota</taxon>
        <taxon>Neoptera</taxon>
        <taxon>Endopterygota</taxon>
        <taxon>Coleoptera</taxon>
        <taxon>Polyphaga</taxon>
        <taxon>Elateriformia</taxon>
        <taxon>Elateroidea</taxon>
        <taxon>Elateridae</taxon>
        <taxon>Agrypninae</taxon>
        <taxon>Pyrophorini</taxon>
        <taxon>Ignelater</taxon>
    </lineage>
</organism>
<evidence type="ECO:0008006" key="3">
    <source>
        <dbReference type="Google" id="ProtNLM"/>
    </source>
</evidence>
<dbReference type="Pfam" id="PF06477">
    <property type="entry name" value="DUF1091"/>
    <property type="match status" value="1"/>
</dbReference>
<name>A0A8K0CEN6_IGNLU</name>
<dbReference type="Proteomes" id="UP000801492">
    <property type="component" value="Unassembled WGS sequence"/>
</dbReference>
<dbReference type="EMBL" id="VTPC01090257">
    <property type="protein sequence ID" value="KAF2883877.1"/>
    <property type="molecule type" value="Genomic_DNA"/>
</dbReference>
<comment type="caution">
    <text evidence="1">The sequence shown here is derived from an EMBL/GenBank/DDBJ whole genome shotgun (WGS) entry which is preliminary data.</text>
</comment>
<gene>
    <name evidence="1" type="ORF">ILUMI_22295</name>
</gene>
<dbReference type="InterPro" id="IPR010512">
    <property type="entry name" value="DUF1091"/>
</dbReference>
<evidence type="ECO:0000313" key="2">
    <source>
        <dbReference type="Proteomes" id="UP000801492"/>
    </source>
</evidence>
<dbReference type="SMART" id="SM00697">
    <property type="entry name" value="DM8"/>
    <property type="match status" value="1"/>
</dbReference>
<accession>A0A8K0CEN6</accession>
<reference evidence="1" key="1">
    <citation type="submission" date="2019-08" db="EMBL/GenBank/DDBJ databases">
        <title>The genome of the North American firefly Photinus pyralis.</title>
        <authorList>
            <consortium name="Photinus pyralis genome working group"/>
            <person name="Fallon T.R."/>
            <person name="Sander Lower S.E."/>
            <person name="Weng J.-K."/>
        </authorList>
    </citation>
    <scope>NUCLEOTIDE SEQUENCE</scope>
    <source>
        <strain evidence="1">TRF0915ILg1</strain>
        <tissue evidence="1">Whole body</tissue>
    </source>
</reference>
<keyword evidence="2" id="KW-1185">Reference proteome</keyword>
<protein>
    <recommendedName>
        <fullName evidence="3">MD-2-related lipid-recognition domain-containing protein</fullName>
    </recommendedName>
</protein>